<keyword evidence="3 6" id="KW-0812">Transmembrane</keyword>
<protein>
    <submittedName>
        <fullName evidence="7">YitT family protein</fullName>
    </submittedName>
</protein>
<evidence type="ECO:0000256" key="3">
    <source>
        <dbReference type="ARBA" id="ARBA00022692"/>
    </source>
</evidence>
<accession>A0A9D2IFR0</accession>
<feature type="transmembrane region" description="Helical" evidence="6">
    <location>
        <begin position="90"/>
        <end position="108"/>
    </location>
</feature>
<reference evidence="7" key="2">
    <citation type="submission" date="2021-04" db="EMBL/GenBank/DDBJ databases">
        <authorList>
            <person name="Gilroy R."/>
        </authorList>
    </citation>
    <scope>NUCLEOTIDE SEQUENCE</scope>
    <source>
        <strain evidence="7">CHK192-9172</strain>
    </source>
</reference>
<dbReference type="PANTHER" id="PTHR33545:SF3">
    <property type="entry name" value="UPF0750 MEMBRANE PROTEIN YQFU"/>
    <property type="match status" value="1"/>
</dbReference>
<dbReference type="InterPro" id="IPR015867">
    <property type="entry name" value="N-reg_PII/ATP_PRibTrfase_C"/>
</dbReference>
<organism evidence="7 8">
    <name type="scientific">Candidatus Eubacterium avistercoris</name>
    <dbReference type="NCBI Taxonomy" id="2838567"/>
    <lineage>
        <taxon>Bacteria</taxon>
        <taxon>Bacillati</taxon>
        <taxon>Bacillota</taxon>
        <taxon>Clostridia</taxon>
        <taxon>Eubacteriales</taxon>
        <taxon>Eubacteriaceae</taxon>
        <taxon>Eubacterium</taxon>
    </lineage>
</organism>
<dbReference type="GO" id="GO:0005886">
    <property type="term" value="C:plasma membrane"/>
    <property type="evidence" value="ECO:0007669"/>
    <property type="project" value="UniProtKB-SubCell"/>
</dbReference>
<feature type="transmembrane region" description="Helical" evidence="6">
    <location>
        <begin position="157"/>
        <end position="178"/>
    </location>
</feature>
<sequence length="250" mass="27253">MKGEKSLNVKDKKITLVLDFIMLTAGAVIAAFAMEEFLVPCTILDGGMIGVSIMVNNLSGVSLSILTILFNVPFLIIGSKKMGLKFVVKSIYAMVIFSIFLEVFKGWANVTDQLLLAVCFGGVILGAGVGIVIRFGGCLDGTETVAIMLNRKFKWPVGRTVLIFNIAIYAIAGLLFGFDRAMYSLLTYFITSKIIDLVENGFDQAKAAMIITNESKEIAERIYQQLGRTVTMMEGEGLISGKKVVLYCVL</sequence>
<feature type="transmembrane region" description="Helical" evidence="6">
    <location>
        <begin position="114"/>
        <end position="136"/>
    </location>
</feature>
<dbReference type="InterPro" id="IPR003740">
    <property type="entry name" value="YitT"/>
</dbReference>
<feature type="non-terminal residue" evidence="7">
    <location>
        <position position="250"/>
    </location>
</feature>
<dbReference type="InterPro" id="IPR051461">
    <property type="entry name" value="UPF0750_membrane"/>
</dbReference>
<keyword evidence="4 6" id="KW-1133">Transmembrane helix</keyword>
<dbReference type="PANTHER" id="PTHR33545">
    <property type="entry name" value="UPF0750 MEMBRANE PROTEIN YITT-RELATED"/>
    <property type="match status" value="1"/>
</dbReference>
<evidence type="ECO:0000313" key="7">
    <source>
        <dbReference type="EMBL" id="HIZ07375.1"/>
    </source>
</evidence>
<evidence type="ECO:0000313" key="8">
    <source>
        <dbReference type="Proteomes" id="UP000824024"/>
    </source>
</evidence>
<dbReference type="PIRSF" id="PIRSF006483">
    <property type="entry name" value="Membrane_protein_YitT"/>
    <property type="match status" value="1"/>
</dbReference>
<dbReference type="Gene3D" id="3.30.70.120">
    <property type="match status" value="1"/>
</dbReference>
<comment type="subcellular location">
    <subcellularLocation>
        <location evidence="1">Cell membrane</location>
        <topology evidence="1">Multi-pass membrane protein</topology>
    </subcellularLocation>
</comment>
<evidence type="ECO:0000256" key="5">
    <source>
        <dbReference type="ARBA" id="ARBA00023136"/>
    </source>
</evidence>
<dbReference type="Proteomes" id="UP000824024">
    <property type="component" value="Unassembled WGS sequence"/>
</dbReference>
<evidence type="ECO:0000256" key="4">
    <source>
        <dbReference type="ARBA" id="ARBA00022989"/>
    </source>
</evidence>
<keyword evidence="2" id="KW-1003">Cell membrane</keyword>
<evidence type="ECO:0000256" key="2">
    <source>
        <dbReference type="ARBA" id="ARBA00022475"/>
    </source>
</evidence>
<keyword evidence="5 6" id="KW-0472">Membrane</keyword>
<evidence type="ECO:0000256" key="1">
    <source>
        <dbReference type="ARBA" id="ARBA00004651"/>
    </source>
</evidence>
<dbReference type="Pfam" id="PF02588">
    <property type="entry name" value="YitT_membrane"/>
    <property type="match status" value="1"/>
</dbReference>
<dbReference type="AlphaFoldDB" id="A0A9D2IFR0"/>
<comment type="caution">
    <text evidence="7">The sequence shown here is derived from an EMBL/GenBank/DDBJ whole genome shotgun (WGS) entry which is preliminary data.</text>
</comment>
<gene>
    <name evidence="7" type="ORF">IAA08_05505</name>
</gene>
<feature type="transmembrane region" description="Helical" evidence="6">
    <location>
        <begin position="54"/>
        <end position="78"/>
    </location>
</feature>
<dbReference type="EMBL" id="DXCH01000153">
    <property type="protein sequence ID" value="HIZ07375.1"/>
    <property type="molecule type" value="Genomic_DNA"/>
</dbReference>
<proteinExistence type="predicted"/>
<name>A0A9D2IFR0_9FIRM</name>
<evidence type="ECO:0000256" key="6">
    <source>
        <dbReference type="SAM" id="Phobius"/>
    </source>
</evidence>
<feature type="transmembrane region" description="Helical" evidence="6">
    <location>
        <begin position="14"/>
        <end position="34"/>
    </location>
</feature>
<reference evidence="7" key="1">
    <citation type="journal article" date="2021" name="PeerJ">
        <title>Extensive microbial diversity within the chicken gut microbiome revealed by metagenomics and culture.</title>
        <authorList>
            <person name="Gilroy R."/>
            <person name="Ravi A."/>
            <person name="Getino M."/>
            <person name="Pursley I."/>
            <person name="Horton D.L."/>
            <person name="Alikhan N.F."/>
            <person name="Baker D."/>
            <person name="Gharbi K."/>
            <person name="Hall N."/>
            <person name="Watson M."/>
            <person name="Adriaenssens E.M."/>
            <person name="Foster-Nyarko E."/>
            <person name="Jarju S."/>
            <person name="Secka A."/>
            <person name="Antonio M."/>
            <person name="Oren A."/>
            <person name="Chaudhuri R.R."/>
            <person name="La Ragione R."/>
            <person name="Hildebrand F."/>
            <person name="Pallen M.J."/>
        </authorList>
    </citation>
    <scope>NUCLEOTIDE SEQUENCE</scope>
    <source>
        <strain evidence="7">CHK192-9172</strain>
    </source>
</reference>